<dbReference type="Proteomes" id="UP001597252">
    <property type="component" value="Unassembled WGS sequence"/>
</dbReference>
<gene>
    <name evidence="2" type="ORF">ACFQ5J_05685</name>
</gene>
<protein>
    <submittedName>
        <fullName evidence="2">DUF2975 domain-containing protein</fullName>
    </submittedName>
</protein>
<proteinExistence type="predicted"/>
<dbReference type="InterPro" id="IPR021354">
    <property type="entry name" value="DUF2975"/>
</dbReference>
<feature type="transmembrane region" description="Helical" evidence="1">
    <location>
        <begin position="51"/>
        <end position="70"/>
    </location>
</feature>
<feature type="transmembrane region" description="Helical" evidence="1">
    <location>
        <begin position="91"/>
        <end position="111"/>
    </location>
</feature>
<keyword evidence="1" id="KW-0812">Transmembrane</keyword>
<dbReference type="EMBL" id="JBHTON010000014">
    <property type="protein sequence ID" value="MFD1484716.1"/>
    <property type="molecule type" value="Genomic_DNA"/>
</dbReference>
<keyword evidence="3" id="KW-1185">Reference proteome</keyword>
<accession>A0ABW4E8D5</accession>
<evidence type="ECO:0000256" key="1">
    <source>
        <dbReference type="SAM" id="Phobius"/>
    </source>
</evidence>
<keyword evidence="1" id="KW-0472">Membrane</keyword>
<name>A0ABW4E8D5_9LACO</name>
<evidence type="ECO:0000313" key="2">
    <source>
        <dbReference type="EMBL" id="MFD1484716.1"/>
    </source>
</evidence>
<feature type="transmembrane region" description="Helical" evidence="1">
    <location>
        <begin position="117"/>
        <end position="140"/>
    </location>
</feature>
<reference evidence="3" key="1">
    <citation type="journal article" date="2019" name="Int. J. Syst. Evol. Microbiol.">
        <title>The Global Catalogue of Microorganisms (GCM) 10K type strain sequencing project: providing services to taxonomists for standard genome sequencing and annotation.</title>
        <authorList>
            <consortium name="The Broad Institute Genomics Platform"/>
            <consortium name="The Broad Institute Genome Sequencing Center for Infectious Disease"/>
            <person name="Wu L."/>
            <person name="Ma J."/>
        </authorList>
    </citation>
    <scope>NUCLEOTIDE SEQUENCE [LARGE SCALE GENOMIC DNA]</scope>
    <source>
        <strain evidence="3">CCM 8903</strain>
    </source>
</reference>
<comment type="caution">
    <text evidence="2">The sequence shown here is derived from an EMBL/GenBank/DDBJ whole genome shotgun (WGS) entry which is preliminary data.</text>
</comment>
<organism evidence="2 3">
    <name type="scientific">Lacticaseibacillus baoqingensis</name>
    <dbReference type="NCBI Taxonomy" id="2486013"/>
    <lineage>
        <taxon>Bacteria</taxon>
        <taxon>Bacillati</taxon>
        <taxon>Bacillota</taxon>
        <taxon>Bacilli</taxon>
        <taxon>Lactobacillales</taxon>
        <taxon>Lactobacillaceae</taxon>
        <taxon>Lacticaseibacillus</taxon>
    </lineage>
</organism>
<evidence type="ECO:0000313" key="3">
    <source>
        <dbReference type="Proteomes" id="UP001597252"/>
    </source>
</evidence>
<dbReference type="RefSeq" id="WP_125752845.1">
    <property type="nucleotide sequence ID" value="NZ_JBHTON010000014.1"/>
</dbReference>
<dbReference type="Pfam" id="PF11188">
    <property type="entry name" value="DUF2975"/>
    <property type="match status" value="1"/>
</dbReference>
<sequence>MKLRSWFLKVCLVLATLLVLTLGVVLFWRAPGALLQSGVSPLLAWPFGSGLYVIVAGFLAAVVFAWQLLATIDHNLAFSQRAVQLLARLKWACVGMQAGVLLCLPMIYTFADQDDAPGVMLIGLVLFAIPMVVGVFLALLQRLWAAALAYKEENELTV</sequence>
<keyword evidence="1" id="KW-1133">Transmembrane helix</keyword>